<organism evidence="1 2">
    <name type="scientific">Ascodesmis nigricans</name>
    <dbReference type="NCBI Taxonomy" id="341454"/>
    <lineage>
        <taxon>Eukaryota</taxon>
        <taxon>Fungi</taxon>
        <taxon>Dikarya</taxon>
        <taxon>Ascomycota</taxon>
        <taxon>Pezizomycotina</taxon>
        <taxon>Pezizomycetes</taxon>
        <taxon>Pezizales</taxon>
        <taxon>Ascodesmidaceae</taxon>
        <taxon>Ascodesmis</taxon>
    </lineage>
</organism>
<sequence length="194" mass="21353">MSTTALGAFYSRCESSRIVSTLLTVATSPVGFCMVARRLVKFLSFMDLPVRSLQFGGLTQTVISNIKWLHLRLYPDLCYSPRHFLRSLSPQPSFLSQTSLSYPFAIQPIPNLFLHSDDLGTTTRSQARIVASLLTRLLAMIGRCRAETFSLMQICFASDAMISRRQAGKISALANGPFDGQGKCSSTMSRAVGQ</sequence>
<dbReference type="AlphaFoldDB" id="A0A4S2MPF6"/>
<name>A0A4S2MPF6_9PEZI</name>
<evidence type="ECO:0000313" key="1">
    <source>
        <dbReference type="EMBL" id="TGZ77169.1"/>
    </source>
</evidence>
<dbReference type="Proteomes" id="UP000298138">
    <property type="component" value="Unassembled WGS sequence"/>
</dbReference>
<dbReference type="InParanoid" id="A0A4S2MPF6"/>
<gene>
    <name evidence="1" type="ORF">EX30DRAFT_344365</name>
</gene>
<accession>A0A4S2MPF6</accession>
<evidence type="ECO:0000313" key="2">
    <source>
        <dbReference type="Proteomes" id="UP000298138"/>
    </source>
</evidence>
<dbReference type="EMBL" id="ML220158">
    <property type="protein sequence ID" value="TGZ77169.1"/>
    <property type="molecule type" value="Genomic_DNA"/>
</dbReference>
<proteinExistence type="predicted"/>
<reference evidence="1 2" key="1">
    <citation type="submission" date="2019-04" db="EMBL/GenBank/DDBJ databases">
        <title>Comparative genomics and transcriptomics to analyze fruiting body development in filamentous ascomycetes.</title>
        <authorList>
            <consortium name="DOE Joint Genome Institute"/>
            <person name="Lutkenhaus R."/>
            <person name="Traeger S."/>
            <person name="Breuer J."/>
            <person name="Kuo A."/>
            <person name="Lipzen A."/>
            <person name="Pangilinan J."/>
            <person name="Dilworth D."/>
            <person name="Sandor L."/>
            <person name="Poggeler S."/>
            <person name="Barry K."/>
            <person name="Grigoriev I.V."/>
            <person name="Nowrousian M."/>
        </authorList>
    </citation>
    <scope>NUCLEOTIDE SEQUENCE [LARGE SCALE GENOMIC DNA]</scope>
    <source>
        <strain evidence="1 2">CBS 389.68</strain>
    </source>
</reference>
<keyword evidence="2" id="KW-1185">Reference proteome</keyword>
<protein>
    <submittedName>
        <fullName evidence="1">Uncharacterized protein</fullName>
    </submittedName>
</protein>